<organism evidence="2 3">
    <name type="scientific">Rubritalea profundi</name>
    <dbReference type="NCBI Taxonomy" id="1658618"/>
    <lineage>
        <taxon>Bacteria</taxon>
        <taxon>Pseudomonadati</taxon>
        <taxon>Verrucomicrobiota</taxon>
        <taxon>Verrucomicrobiia</taxon>
        <taxon>Verrucomicrobiales</taxon>
        <taxon>Rubritaleaceae</taxon>
        <taxon>Rubritalea</taxon>
    </lineage>
</organism>
<keyword evidence="1" id="KW-0472">Membrane</keyword>
<feature type="transmembrane region" description="Helical" evidence="1">
    <location>
        <begin position="21"/>
        <end position="42"/>
    </location>
</feature>
<reference evidence="2 3" key="1">
    <citation type="submission" date="2016-12" db="EMBL/GenBank/DDBJ databases">
        <title>Study of bacterial adaptation to deep sea.</title>
        <authorList>
            <person name="Song J."/>
            <person name="Yoshizawa S."/>
            <person name="Kogure K."/>
        </authorList>
    </citation>
    <scope>NUCLEOTIDE SEQUENCE [LARGE SCALE GENOMIC DNA]</scope>
    <source>
        <strain evidence="2 3">SAORIC-165</strain>
    </source>
</reference>
<name>A0A2S7U6J7_9BACT</name>
<dbReference type="Proteomes" id="UP000239907">
    <property type="component" value="Unassembled WGS sequence"/>
</dbReference>
<sequence length="256" mass="29090">MANHPKDDSLVARILRQKPPLFWWFLVNASAFCLAVWSWVFFLEVFGNPHLPQNYALLEKMGRHQKPKAFDSLNAPKGDTLSPRSLYKKYYNLNPEDISLLNRELKRVYVGNLKDATYNTYLQGHYRVLKTRTLGPDDFISDGIAIQTQALVQPDAFHPPTPYLVLVEWILPGAPSSATQSYQLGDVLELNKNPYFPSILHAVRVPRPGDEPLISLSCVPLVYDSKVTPTRGTPFSITPPERLNLNGRFPIFTKIK</sequence>
<keyword evidence="1" id="KW-0812">Transmembrane</keyword>
<accession>A0A2S7U6J7</accession>
<keyword evidence="1" id="KW-1133">Transmembrane helix</keyword>
<keyword evidence="3" id="KW-1185">Reference proteome</keyword>
<protein>
    <submittedName>
        <fullName evidence="2">Uncharacterized protein</fullName>
    </submittedName>
</protein>
<evidence type="ECO:0000313" key="3">
    <source>
        <dbReference type="Proteomes" id="UP000239907"/>
    </source>
</evidence>
<proteinExistence type="predicted"/>
<dbReference type="OrthoDB" id="185376at2"/>
<dbReference type="RefSeq" id="WP_105044349.1">
    <property type="nucleotide sequence ID" value="NZ_MQWA01000001.1"/>
</dbReference>
<gene>
    <name evidence="2" type="ORF">BSZ32_15995</name>
</gene>
<dbReference type="EMBL" id="MQWA01000001">
    <property type="protein sequence ID" value="PQJ29833.1"/>
    <property type="molecule type" value="Genomic_DNA"/>
</dbReference>
<dbReference type="AlphaFoldDB" id="A0A2S7U6J7"/>
<comment type="caution">
    <text evidence="2">The sequence shown here is derived from an EMBL/GenBank/DDBJ whole genome shotgun (WGS) entry which is preliminary data.</text>
</comment>
<evidence type="ECO:0000256" key="1">
    <source>
        <dbReference type="SAM" id="Phobius"/>
    </source>
</evidence>
<evidence type="ECO:0000313" key="2">
    <source>
        <dbReference type="EMBL" id="PQJ29833.1"/>
    </source>
</evidence>